<reference evidence="5" key="1">
    <citation type="submission" date="2020-05" db="EMBL/GenBank/DDBJ databases">
        <title>Mycena genomes resolve the evolution of fungal bioluminescence.</title>
        <authorList>
            <person name="Tsai I.J."/>
        </authorList>
    </citation>
    <scope>NUCLEOTIDE SEQUENCE</scope>
    <source>
        <strain evidence="5">110903Hualien_Pintung</strain>
    </source>
</reference>
<feature type="region of interest" description="Disordered" evidence="4">
    <location>
        <begin position="215"/>
        <end position="292"/>
    </location>
</feature>
<keyword evidence="3" id="KW-0175">Coiled coil</keyword>
<dbReference type="OrthoDB" id="205166at2759"/>
<dbReference type="InterPro" id="IPR008501">
    <property type="entry name" value="THOC7/Mft1"/>
</dbReference>
<dbReference type="EMBL" id="JACAZE010000022">
    <property type="protein sequence ID" value="KAF7292380.1"/>
    <property type="molecule type" value="Genomic_DNA"/>
</dbReference>
<dbReference type="Proteomes" id="UP000613580">
    <property type="component" value="Unassembled WGS sequence"/>
</dbReference>
<organism evidence="5 6">
    <name type="scientific">Mycena chlorophos</name>
    <name type="common">Agaric fungus</name>
    <name type="synonym">Agaricus chlorophos</name>
    <dbReference type="NCBI Taxonomy" id="658473"/>
    <lineage>
        <taxon>Eukaryota</taxon>
        <taxon>Fungi</taxon>
        <taxon>Dikarya</taxon>
        <taxon>Basidiomycota</taxon>
        <taxon>Agaricomycotina</taxon>
        <taxon>Agaricomycetes</taxon>
        <taxon>Agaricomycetidae</taxon>
        <taxon>Agaricales</taxon>
        <taxon>Marasmiineae</taxon>
        <taxon>Mycenaceae</taxon>
        <taxon>Mycena</taxon>
    </lineage>
</organism>
<accession>A0A8H6S536</accession>
<dbReference type="GO" id="GO:0000445">
    <property type="term" value="C:THO complex part of transcription export complex"/>
    <property type="evidence" value="ECO:0007669"/>
    <property type="project" value="InterPro"/>
</dbReference>
<evidence type="ECO:0000313" key="6">
    <source>
        <dbReference type="Proteomes" id="UP000613580"/>
    </source>
</evidence>
<keyword evidence="2" id="KW-0539">Nucleus</keyword>
<dbReference type="Pfam" id="PF05615">
    <property type="entry name" value="THOC7"/>
    <property type="match status" value="1"/>
</dbReference>
<gene>
    <name evidence="5" type="ORF">HMN09_01222100</name>
</gene>
<keyword evidence="6" id="KW-1185">Reference proteome</keyword>
<evidence type="ECO:0000313" key="5">
    <source>
        <dbReference type="EMBL" id="KAF7292380.1"/>
    </source>
</evidence>
<feature type="coiled-coil region" evidence="3">
    <location>
        <begin position="153"/>
        <end position="180"/>
    </location>
</feature>
<feature type="compositionally biased region" description="Low complexity" evidence="4">
    <location>
        <begin position="281"/>
        <end position="292"/>
    </location>
</feature>
<comment type="subcellular location">
    <subcellularLocation>
        <location evidence="1">Nucleus</location>
    </subcellularLocation>
</comment>
<evidence type="ECO:0000256" key="1">
    <source>
        <dbReference type="ARBA" id="ARBA00004123"/>
    </source>
</evidence>
<feature type="compositionally biased region" description="Low complexity" evidence="4">
    <location>
        <begin position="217"/>
        <end position="234"/>
    </location>
</feature>
<evidence type="ECO:0000256" key="3">
    <source>
        <dbReference type="SAM" id="Coils"/>
    </source>
</evidence>
<name>A0A8H6S536_MYCCL</name>
<evidence type="ECO:0000256" key="4">
    <source>
        <dbReference type="SAM" id="MobiDB-lite"/>
    </source>
</evidence>
<feature type="compositionally biased region" description="Basic and acidic residues" evidence="4">
    <location>
        <begin position="263"/>
        <end position="274"/>
    </location>
</feature>
<proteinExistence type="predicted"/>
<feature type="coiled-coil region" evidence="3">
    <location>
        <begin position="92"/>
        <end position="126"/>
    </location>
</feature>
<dbReference type="GO" id="GO:0006397">
    <property type="term" value="P:mRNA processing"/>
    <property type="evidence" value="ECO:0007669"/>
    <property type="project" value="InterPro"/>
</dbReference>
<comment type="caution">
    <text evidence="5">The sequence shown here is derived from an EMBL/GenBank/DDBJ whole genome shotgun (WGS) entry which is preliminary data.</text>
</comment>
<protein>
    <submittedName>
        <fullName evidence="5">THO complex 7</fullName>
    </submittedName>
</protein>
<evidence type="ECO:0000256" key="2">
    <source>
        <dbReference type="ARBA" id="ARBA00023242"/>
    </source>
</evidence>
<dbReference type="AlphaFoldDB" id="A0A8H6S536"/>
<sequence length="292" mass="32483">MASDAPTHPIVPLSADQEDQTIHARITNDERPLRRVIKKLYNYTSLAYPPIVPHIPVPGSATAPQSVEDAREAFVLELGSFRLMLQKSGMICDAEQRQVAKYKRDKEKIDREHDILRAEIEELKTGLEHEQKVRKQKMDYDFVAEKVNSLPSRAELEMSINSLENDMATIRIEHENQDRAIIAQKAALDQLVESLEALKALGRGIEQDITAEEEVVPGDGADGAPATATAQVSEKGMEEVEEGEEPPPQKPADDDIEMGEVEESPKKGKKRREELEEGEASDGSSELSEPPE</sequence>